<dbReference type="InterPro" id="IPR003737">
    <property type="entry name" value="GlcNAc_PI_deacetylase-related"/>
</dbReference>
<dbReference type="Proteomes" id="UP000306825">
    <property type="component" value="Chromosome"/>
</dbReference>
<accession>A0ABX5V6Q8</accession>
<proteinExistence type="predicted"/>
<gene>
    <name evidence="1" type="ORF">FE773_01810</name>
</gene>
<dbReference type="Pfam" id="PF02585">
    <property type="entry name" value="PIG-L"/>
    <property type="match status" value="1"/>
</dbReference>
<dbReference type="PANTHER" id="PTHR12993">
    <property type="entry name" value="N-ACETYLGLUCOSAMINYL-PHOSPHATIDYLINOSITOL DE-N-ACETYLASE-RELATED"/>
    <property type="match status" value="1"/>
</dbReference>
<organism evidence="1 2">
    <name type="scientific">Caminibacter mediatlanticus TB-2</name>
    <dbReference type="NCBI Taxonomy" id="391592"/>
    <lineage>
        <taxon>Bacteria</taxon>
        <taxon>Pseudomonadati</taxon>
        <taxon>Campylobacterota</taxon>
        <taxon>Epsilonproteobacteria</taxon>
        <taxon>Nautiliales</taxon>
        <taxon>Nautiliaceae</taxon>
        <taxon>Caminibacter</taxon>
    </lineage>
</organism>
<dbReference type="RefSeq" id="WP_138322911.1">
    <property type="nucleotide sequence ID" value="NZ_CP040463.1"/>
</dbReference>
<evidence type="ECO:0000313" key="2">
    <source>
        <dbReference type="Proteomes" id="UP000306825"/>
    </source>
</evidence>
<keyword evidence="2" id="KW-1185">Reference proteome</keyword>
<protein>
    <submittedName>
        <fullName evidence="1">PIG-L family deacetylase</fullName>
    </submittedName>
</protein>
<evidence type="ECO:0000313" key="1">
    <source>
        <dbReference type="EMBL" id="QCT93958.1"/>
    </source>
</evidence>
<dbReference type="Gene3D" id="3.40.50.10320">
    <property type="entry name" value="LmbE-like"/>
    <property type="match status" value="1"/>
</dbReference>
<dbReference type="InterPro" id="IPR024078">
    <property type="entry name" value="LmbE-like_dom_sf"/>
</dbReference>
<sequence>MLKLIKELIKQIKIYIIQSVFITKTQKLKVNKKNTMIIAPHPDDETFGCGGLIAKKTKLKSNVYIVFLTNGENSLQDINKEEIIKNRKKSSINALSKLGISNKNIFWLNYVDGSIPRKDFNEFNQLIEKILEIINKYEIKELYVPHYLEGWSDHLAAYEVGIEILKNSNINLYLYFVWTLYYLKFKQLFNIKWKNLYLLNLKDIFPLKKEAMSIYFKSKSNNGKLYIGNLPKSFINIFNWRYEIFEKVNKNEI</sequence>
<dbReference type="EMBL" id="CP040463">
    <property type="protein sequence ID" value="QCT93958.1"/>
    <property type="molecule type" value="Genomic_DNA"/>
</dbReference>
<reference evidence="1 2" key="1">
    <citation type="submission" date="2019-05" db="EMBL/GenBank/DDBJ databases">
        <title>A comparative analysis of the Nautiliaceae.</title>
        <authorList>
            <person name="Grosche A."/>
            <person name="Smedile F."/>
            <person name="Vetriani C."/>
        </authorList>
    </citation>
    <scope>NUCLEOTIDE SEQUENCE [LARGE SCALE GENOMIC DNA]</scope>
    <source>
        <strain evidence="1 2">TB-2</strain>
    </source>
</reference>
<name>A0ABX5V6Q8_9BACT</name>
<dbReference type="PANTHER" id="PTHR12993:SF11">
    <property type="entry name" value="N-ACETYLGLUCOSAMINYL-PHOSPHATIDYLINOSITOL DE-N-ACETYLASE"/>
    <property type="match status" value="1"/>
</dbReference>
<dbReference type="SUPFAM" id="SSF102588">
    <property type="entry name" value="LmbE-like"/>
    <property type="match status" value="1"/>
</dbReference>